<dbReference type="InterPro" id="IPR052774">
    <property type="entry name" value="Celegans_DevNeuronal_Protein"/>
</dbReference>
<evidence type="ECO:0000313" key="2">
    <source>
        <dbReference type="EMBL" id="CAD7254376.1"/>
    </source>
</evidence>
<dbReference type="SMART" id="SM00473">
    <property type="entry name" value="PAN_AP"/>
    <property type="match status" value="2"/>
</dbReference>
<feature type="domain" description="Apple" evidence="1">
    <location>
        <begin position="97"/>
        <end position="175"/>
    </location>
</feature>
<protein>
    <recommendedName>
        <fullName evidence="1">Apple domain-containing protein</fullName>
    </recommendedName>
</protein>
<dbReference type="PANTHER" id="PTHR47327:SF1">
    <property type="entry name" value="RE15579P"/>
    <property type="match status" value="1"/>
</dbReference>
<evidence type="ECO:0000259" key="1">
    <source>
        <dbReference type="PROSITE" id="PS50948"/>
    </source>
</evidence>
<dbReference type="SUPFAM" id="SSF57414">
    <property type="entry name" value="Hairpin loop containing domain-like"/>
    <property type="match status" value="2"/>
</dbReference>
<dbReference type="EMBL" id="LR908841">
    <property type="protein sequence ID" value="CAD7254376.1"/>
    <property type="molecule type" value="Genomic_DNA"/>
</dbReference>
<accession>A0A7R9AI70</accession>
<evidence type="ECO:0000313" key="3">
    <source>
        <dbReference type="Proteomes" id="UP000677054"/>
    </source>
</evidence>
<gene>
    <name evidence="2" type="ORF">DSTB1V02_LOCUS14122</name>
</gene>
<dbReference type="GO" id="GO:0009653">
    <property type="term" value="P:anatomical structure morphogenesis"/>
    <property type="evidence" value="ECO:0007669"/>
    <property type="project" value="TreeGrafter"/>
</dbReference>
<dbReference type="PROSITE" id="PS50948">
    <property type="entry name" value="PAN"/>
    <property type="match status" value="2"/>
</dbReference>
<dbReference type="PANTHER" id="PTHR47327">
    <property type="entry name" value="FI18240P1-RELATED"/>
    <property type="match status" value="1"/>
</dbReference>
<dbReference type="AlphaFoldDB" id="A0A7R9AI70"/>
<name>A0A7R9AI70_9CRUS</name>
<sequence>MSPSCDRAWMFERVVGFELDGFDDMVINKVPTKTRCQELCVKEKGIQCRSAEYDYEMQQCRLSREDRRTQPQSFKPSVKQVDYLENQCAGHPSSYKCDYEANESTDLGRGDLQVSSPSEAQCRKLCDDTSVFNCRSFTYFPATSMCRLSGDDIVSAGQQSLTATPGAVFYQKAPCLDRQSRSLSLPVSK</sequence>
<organism evidence="2">
    <name type="scientific">Darwinula stevensoni</name>
    <dbReference type="NCBI Taxonomy" id="69355"/>
    <lineage>
        <taxon>Eukaryota</taxon>
        <taxon>Metazoa</taxon>
        <taxon>Ecdysozoa</taxon>
        <taxon>Arthropoda</taxon>
        <taxon>Crustacea</taxon>
        <taxon>Oligostraca</taxon>
        <taxon>Ostracoda</taxon>
        <taxon>Podocopa</taxon>
        <taxon>Podocopida</taxon>
        <taxon>Darwinulocopina</taxon>
        <taxon>Darwinuloidea</taxon>
        <taxon>Darwinulidae</taxon>
        <taxon>Darwinula</taxon>
    </lineage>
</organism>
<dbReference type="Proteomes" id="UP000677054">
    <property type="component" value="Unassembled WGS sequence"/>
</dbReference>
<proteinExistence type="predicted"/>
<reference evidence="2" key="1">
    <citation type="submission" date="2020-11" db="EMBL/GenBank/DDBJ databases">
        <authorList>
            <person name="Tran Van P."/>
        </authorList>
    </citation>
    <scope>NUCLEOTIDE SEQUENCE</scope>
</reference>
<dbReference type="CDD" id="cd01099">
    <property type="entry name" value="PAN_AP_HGF"/>
    <property type="match status" value="1"/>
</dbReference>
<dbReference type="EMBL" id="CAJPEV010009323">
    <property type="protein sequence ID" value="CAG0905629.1"/>
    <property type="molecule type" value="Genomic_DNA"/>
</dbReference>
<dbReference type="Gene3D" id="3.50.4.10">
    <property type="entry name" value="Hepatocyte Growth Factor"/>
    <property type="match status" value="2"/>
</dbReference>
<dbReference type="OrthoDB" id="6379247at2759"/>
<feature type="domain" description="Apple" evidence="1">
    <location>
        <begin position="5"/>
        <end position="88"/>
    </location>
</feature>
<dbReference type="InterPro" id="IPR003609">
    <property type="entry name" value="Pan_app"/>
</dbReference>
<keyword evidence="3" id="KW-1185">Reference proteome</keyword>
<dbReference type="Pfam" id="PF00024">
    <property type="entry name" value="PAN_1"/>
    <property type="match status" value="2"/>
</dbReference>